<dbReference type="FunFam" id="3.90.226.10:FF:000009">
    <property type="entry name" value="Carnitinyl-CoA dehydratase"/>
    <property type="match status" value="1"/>
</dbReference>
<accession>A0A137P7V7</accession>
<dbReference type="OMA" id="YEQAHAW"/>
<evidence type="ECO:0000256" key="3">
    <source>
        <dbReference type="RuleBase" id="RU003707"/>
    </source>
</evidence>
<dbReference type="GO" id="GO:0016853">
    <property type="term" value="F:isomerase activity"/>
    <property type="evidence" value="ECO:0007669"/>
    <property type="project" value="UniProtKB-KW"/>
</dbReference>
<dbReference type="EMBL" id="KQ964484">
    <property type="protein sequence ID" value="KXN71107.1"/>
    <property type="molecule type" value="Genomic_DNA"/>
</dbReference>
<proteinExistence type="inferred from homology"/>
<keyword evidence="4" id="KW-0413">Isomerase</keyword>
<dbReference type="STRING" id="796925.A0A137P7V7"/>
<dbReference type="Gene3D" id="3.90.226.10">
    <property type="entry name" value="2-enoyl-CoA Hydratase, Chain A, domain 1"/>
    <property type="match status" value="1"/>
</dbReference>
<dbReference type="PANTHER" id="PTHR11941">
    <property type="entry name" value="ENOYL-COA HYDRATASE-RELATED"/>
    <property type="match status" value="1"/>
</dbReference>
<evidence type="ECO:0000313" key="4">
    <source>
        <dbReference type="EMBL" id="KXN71107.1"/>
    </source>
</evidence>
<dbReference type="Proteomes" id="UP000070444">
    <property type="component" value="Unassembled WGS sequence"/>
</dbReference>
<evidence type="ECO:0000313" key="5">
    <source>
        <dbReference type="Proteomes" id="UP000070444"/>
    </source>
</evidence>
<dbReference type="AlphaFoldDB" id="A0A137P7V7"/>
<name>A0A137P7V7_CONC2</name>
<keyword evidence="2" id="KW-0456">Lyase</keyword>
<dbReference type="PROSITE" id="PS00166">
    <property type="entry name" value="ENOYL_COA_HYDRATASE"/>
    <property type="match status" value="1"/>
</dbReference>
<dbReference type="GO" id="GO:0006635">
    <property type="term" value="P:fatty acid beta-oxidation"/>
    <property type="evidence" value="ECO:0007669"/>
    <property type="project" value="TreeGrafter"/>
</dbReference>
<dbReference type="CDD" id="cd06558">
    <property type="entry name" value="crotonase-like"/>
    <property type="match status" value="1"/>
</dbReference>
<evidence type="ECO:0000256" key="1">
    <source>
        <dbReference type="ARBA" id="ARBA00005254"/>
    </source>
</evidence>
<dbReference type="OrthoDB" id="410701at2759"/>
<dbReference type="FunFam" id="1.10.12.10:FF:000001">
    <property type="entry name" value="Probable enoyl-CoA hydratase, mitochondrial"/>
    <property type="match status" value="1"/>
</dbReference>
<dbReference type="InterPro" id="IPR018376">
    <property type="entry name" value="Enoyl-CoA_hyd/isom_CS"/>
</dbReference>
<dbReference type="GO" id="GO:0016836">
    <property type="term" value="F:hydro-lyase activity"/>
    <property type="evidence" value="ECO:0007669"/>
    <property type="project" value="UniProtKB-ARBA"/>
</dbReference>
<keyword evidence="5" id="KW-1185">Reference proteome</keyword>
<comment type="similarity">
    <text evidence="1 3">Belongs to the enoyl-CoA hydratase/isomerase family.</text>
</comment>
<dbReference type="Gene3D" id="1.10.12.10">
    <property type="entry name" value="Lyase 2-enoyl-coa Hydratase, Chain A, domain 2"/>
    <property type="match status" value="1"/>
</dbReference>
<dbReference type="InterPro" id="IPR001753">
    <property type="entry name" value="Enoyl-CoA_hydra/iso"/>
</dbReference>
<dbReference type="InterPro" id="IPR029045">
    <property type="entry name" value="ClpP/crotonase-like_dom_sf"/>
</dbReference>
<reference evidence="4 5" key="1">
    <citation type="journal article" date="2015" name="Genome Biol. Evol.">
        <title>Phylogenomic analyses indicate that early fungi evolved digesting cell walls of algal ancestors of land plants.</title>
        <authorList>
            <person name="Chang Y."/>
            <person name="Wang S."/>
            <person name="Sekimoto S."/>
            <person name="Aerts A.L."/>
            <person name="Choi C."/>
            <person name="Clum A."/>
            <person name="LaButti K.M."/>
            <person name="Lindquist E.A."/>
            <person name="Yee Ngan C."/>
            <person name="Ohm R.A."/>
            <person name="Salamov A.A."/>
            <person name="Grigoriev I.V."/>
            <person name="Spatafora J.W."/>
            <person name="Berbee M.L."/>
        </authorList>
    </citation>
    <scope>NUCLEOTIDE SEQUENCE [LARGE SCALE GENOMIC DNA]</scope>
    <source>
        <strain evidence="4 5">NRRL 28638</strain>
    </source>
</reference>
<gene>
    <name evidence="4" type="ORF">CONCODRAFT_57794</name>
</gene>
<organism evidence="4 5">
    <name type="scientific">Conidiobolus coronatus (strain ATCC 28846 / CBS 209.66 / NRRL 28638)</name>
    <name type="common">Delacroixia coronata</name>
    <dbReference type="NCBI Taxonomy" id="796925"/>
    <lineage>
        <taxon>Eukaryota</taxon>
        <taxon>Fungi</taxon>
        <taxon>Fungi incertae sedis</taxon>
        <taxon>Zoopagomycota</taxon>
        <taxon>Entomophthoromycotina</taxon>
        <taxon>Entomophthoromycetes</taxon>
        <taxon>Entomophthorales</taxon>
        <taxon>Ancylistaceae</taxon>
        <taxon>Conidiobolus</taxon>
    </lineage>
</organism>
<dbReference type="PANTHER" id="PTHR11941:SF171">
    <property type="entry name" value="SD19268P"/>
    <property type="match status" value="1"/>
</dbReference>
<dbReference type="InterPro" id="IPR014748">
    <property type="entry name" value="Enoyl-CoA_hydra_C"/>
</dbReference>
<sequence>MLLLRSNIVRVNAQIARASLNQKFNIARLLSSASETSKLCYLEKLQDEDKGIAVLNMNRPAAKNAISIQFLTEFRQALEEVQFDSEVRVLILRSLVDRVFCAGADLKERAGMSQVEVTKFLHNLRQTFCQLETLPQPTIASVDGAALGGGLEMALSCDMRVAGTGAKVGLPETNLAIIPGAGGTQRLTRLVGVGLAKELIFTARVLTNEQAREIGLVNHAVKESSSYDKAINLAREILPKGPLAIRMAKIAIDRGIQVDKESGLEIEQLCYAPILKTKDRLEGLAAFKEKRKPSYKGE</sequence>
<dbReference type="Pfam" id="PF00378">
    <property type="entry name" value="ECH_1"/>
    <property type="match status" value="1"/>
</dbReference>
<evidence type="ECO:0000256" key="2">
    <source>
        <dbReference type="ARBA" id="ARBA00023239"/>
    </source>
</evidence>
<dbReference type="GO" id="GO:0005739">
    <property type="term" value="C:mitochondrion"/>
    <property type="evidence" value="ECO:0007669"/>
    <property type="project" value="TreeGrafter"/>
</dbReference>
<dbReference type="SUPFAM" id="SSF52096">
    <property type="entry name" value="ClpP/crotonase"/>
    <property type="match status" value="1"/>
</dbReference>
<protein>
    <submittedName>
        <fullName evidence="4">EnoylCoA hydratase/isomerase family putative</fullName>
    </submittedName>
</protein>